<feature type="transmembrane region" description="Helical" evidence="1">
    <location>
        <begin position="62"/>
        <end position="82"/>
    </location>
</feature>
<dbReference type="Proteomes" id="UP000432048">
    <property type="component" value="Unassembled WGS sequence"/>
</dbReference>
<organism evidence="2 3">
    <name type="scientific">Pseudomonas haemolytica</name>
    <dbReference type="NCBI Taxonomy" id="2600065"/>
    <lineage>
        <taxon>Bacteria</taxon>
        <taxon>Pseudomonadati</taxon>
        <taxon>Pseudomonadota</taxon>
        <taxon>Gammaproteobacteria</taxon>
        <taxon>Pseudomonadales</taxon>
        <taxon>Pseudomonadaceae</taxon>
        <taxon>Pseudomonas</taxon>
    </lineage>
</organism>
<keyword evidence="1" id="KW-0472">Membrane</keyword>
<keyword evidence="1" id="KW-1133">Transmembrane helix</keyword>
<dbReference type="AlphaFoldDB" id="A0A646NZE7"/>
<gene>
    <name evidence="2" type="ORF">FRT60_07375</name>
</gene>
<dbReference type="RefSeq" id="WP_152612368.1">
    <property type="nucleotide sequence ID" value="NZ_VOIX01000003.1"/>
</dbReference>
<comment type="caution">
    <text evidence="2">The sequence shown here is derived from an EMBL/GenBank/DDBJ whole genome shotgun (WGS) entry which is preliminary data.</text>
</comment>
<protein>
    <submittedName>
        <fullName evidence="2">Uncharacterized protein</fullName>
    </submittedName>
</protein>
<name>A0A646NZE7_9PSED</name>
<evidence type="ECO:0000313" key="2">
    <source>
        <dbReference type="EMBL" id="MRJ20160.1"/>
    </source>
</evidence>
<evidence type="ECO:0000313" key="3">
    <source>
        <dbReference type="Proteomes" id="UP000432048"/>
    </source>
</evidence>
<accession>A0A646NZE7</accession>
<keyword evidence="1" id="KW-0812">Transmembrane</keyword>
<dbReference type="EMBL" id="VOIX01000003">
    <property type="protein sequence ID" value="MRJ20160.1"/>
    <property type="molecule type" value="Genomic_DNA"/>
</dbReference>
<proteinExistence type="predicted"/>
<evidence type="ECO:0000256" key="1">
    <source>
        <dbReference type="SAM" id="Phobius"/>
    </source>
</evidence>
<sequence>MKRSSSRSFWCITAALTFIVGLSGYQIVDALIRGVVVAFSRVGPSASYTLLGEPKQYWTTLIWLAIFEVVFIALTLGTAWIAKEMAKAERST</sequence>
<reference evidence="2 3" key="1">
    <citation type="submission" date="2019-08" db="EMBL/GenBank/DDBJ databases">
        <title>Pseudomonas haemolytica sp. nov. isolated from raw milk and skim milk concentrate.</title>
        <authorList>
            <person name="Hofmann K."/>
            <person name="Huptas C."/>
            <person name="Doll E."/>
            <person name="Scherer S."/>
            <person name="Wenning M."/>
        </authorList>
    </citation>
    <scope>NUCLEOTIDE SEQUENCE [LARGE SCALE GENOMIC DNA]</scope>
    <source>
        <strain evidence="2 3">DSM 108988</strain>
    </source>
</reference>